<accession>A0A1V0S967</accession>
<dbReference type="EMBL" id="KY684083">
    <property type="protein sequence ID" value="ARF08256.1"/>
    <property type="molecule type" value="Genomic_DNA"/>
</dbReference>
<feature type="coiled-coil region" evidence="1">
    <location>
        <begin position="130"/>
        <end position="260"/>
    </location>
</feature>
<keyword evidence="1" id="KW-0175">Coiled coil</keyword>
<evidence type="ECO:0000256" key="1">
    <source>
        <dbReference type="SAM" id="Coils"/>
    </source>
</evidence>
<organism evidence="2">
    <name type="scientific">Catovirus CTV1</name>
    <dbReference type="NCBI Taxonomy" id="1977631"/>
    <lineage>
        <taxon>Viruses</taxon>
        <taxon>Varidnaviria</taxon>
        <taxon>Bamfordvirae</taxon>
        <taxon>Nucleocytoviricota</taxon>
        <taxon>Megaviricetes</taxon>
        <taxon>Imitervirales</taxon>
        <taxon>Mimiviridae</taxon>
        <taxon>Klosneuvirinae</taxon>
        <taxon>Catovirus</taxon>
    </lineage>
</organism>
<name>A0A1V0S967_9VIRU</name>
<evidence type="ECO:0000313" key="2">
    <source>
        <dbReference type="EMBL" id="ARF08256.1"/>
    </source>
</evidence>
<feature type="coiled-coil region" evidence="1">
    <location>
        <begin position="7"/>
        <end position="68"/>
    </location>
</feature>
<proteinExistence type="predicted"/>
<protein>
    <submittedName>
        <fullName evidence="2">Uncharacterized protein</fullName>
    </submittedName>
</protein>
<gene>
    <name evidence="2" type="ORF">Catovirus_1_306</name>
</gene>
<reference evidence="2" key="1">
    <citation type="journal article" date="2017" name="Science">
        <title>Giant viruses with an expanded complement of translation system components.</title>
        <authorList>
            <person name="Schulz F."/>
            <person name="Yutin N."/>
            <person name="Ivanova N.N."/>
            <person name="Ortega D.R."/>
            <person name="Lee T.K."/>
            <person name="Vierheilig J."/>
            <person name="Daims H."/>
            <person name="Horn M."/>
            <person name="Wagner M."/>
            <person name="Jensen G.J."/>
            <person name="Kyrpides N.C."/>
            <person name="Koonin E.V."/>
            <person name="Woyke T."/>
        </authorList>
    </citation>
    <scope>NUCLEOTIDE SEQUENCE</scope>
    <source>
        <strain evidence="2">CTV1</strain>
    </source>
</reference>
<sequence>MSSTQEIRNLTQKIKNYQERIKAFEKDGQLLKLNSQNSPTVKQTSEKMKKIQESIDFYENELNKCSNKEVNFAEKQKYYKNKIAECKNQQFSLVNDFTKKRSSPKTKKNKNLELNSNLSVNCDDDLVKKISLHEYTIDNLTKENQDLLNQLHQAIENNSDNNSIINSLTKQLEEKELLNKELKISEQNLIQEVNTLRTLIDQLQSEKHTLENKVKFEGEEFSNGEIINWQKKNNNNNDQIEELNNKLRELETEITHIKLHSSCCEARIDNMDHSITRLRDSHKTSDSVNNAIIENNSDIQRNITKLIDTVNVCKFDISVLNNKYNDCIADREKFELVYKNNLKNIEENMITKQQLQDLLNKIDVIVEENIAMKNNNMKNNSLYESIDTDFFR</sequence>